<evidence type="ECO:0000256" key="4">
    <source>
        <dbReference type="SAM" id="Phobius"/>
    </source>
</evidence>
<evidence type="ECO:0000313" key="7">
    <source>
        <dbReference type="WBParaSite" id="GPLIN_000353000"/>
    </source>
</evidence>
<dbReference type="Pfam" id="PF13855">
    <property type="entry name" value="LRR_8"/>
    <property type="match status" value="2"/>
</dbReference>
<accession>A0A183BSE4</accession>
<evidence type="ECO:0000256" key="2">
    <source>
        <dbReference type="ARBA" id="ARBA00022729"/>
    </source>
</evidence>
<dbReference type="InterPro" id="IPR032675">
    <property type="entry name" value="LRR_dom_sf"/>
</dbReference>
<dbReference type="PANTHER" id="PTHR24373">
    <property type="entry name" value="SLIT RELATED LEUCINE-RICH REPEAT NEURONAL PROTEIN"/>
    <property type="match status" value="1"/>
</dbReference>
<keyword evidence="4" id="KW-0472">Membrane</keyword>
<dbReference type="PANTHER" id="PTHR24373:SF378">
    <property type="entry name" value="FI03225P-RELATED"/>
    <property type="match status" value="1"/>
</dbReference>
<protein>
    <submittedName>
        <fullName evidence="7">LRRCT domain-containing protein</fullName>
    </submittedName>
</protein>
<dbReference type="SMART" id="SM00369">
    <property type="entry name" value="LRR_TYP"/>
    <property type="match status" value="7"/>
</dbReference>
<reference evidence="6" key="1">
    <citation type="submission" date="2013-12" db="EMBL/GenBank/DDBJ databases">
        <authorList>
            <person name="Aslett M."/>
        </authorList>
    </citation>
    <scope>NUCLEOTIDE SEQUENCE [LARGE SCALE GENOMIC DNA]</scope>
    <source>
        <strain evidence="6">Lindley</strain>
    </source>
</reference>
<reference evidence="6" key="2">
    <citation type="submission" date="2014-05" db="EMBL/GenBank/DDBJ databases">
        <title>The genome and life-stage specific transcriptomes of Globodera pallida elucidate key aspects of plant parasitism by a cyst nematode.</title>
        <authorList>
            <person name="Cotton J.A."/>
            <person name="Lilley C.J."/>
            <person name="Jones L.M."/>
            <person name="Kikuchi T."/>
            <person name="Reid A.J."/>
            <person name="Thorpe P."/>
            <person name="Tsai I.J."/>
            <person name="Beasley H."/>
            <person name="Blok V."/>
            <person name="Cock P.J.A."/>
            <person name="Van den Akker S.E."/>
            <person name="Holroyd N."/>
            <person name="Hunt M."/>
            <person name="Mantelin S."/>
            <person name="Naghra H."/>
            <person name="Pain A."/>
            <person name="Palomares-Rius J.E."/>
            <person name="Zarowiecki M."/>
            <person name="Berriman M."/>
            <person name="Jones J.T."/>
            <person name="Urwin P.E."/>
        </authorList>
    </citation>
    <scope>NUCLEOTIDE SEQUENCE [LARGE SCALE GENOMIC DNA]</scope>
    <source>
        <strain evidence="6">Lindley</strain>
    </source>
</reference>
<dbReference type="AlphaFoldDB" id="A0A183BSE4"/>
<sequence length="743" mass="83874">MAFFVGILLLLPLCQCFMVNLRHLGLDGIGNLAICRVCTCRQHTVECVPRREGEQFQLRMVQLPSWAESLSMFNLTLAAFPHFATAPRLRQLRLRHCSIRAPFHPLAFVPLHSLESVHLTDNRLMNGDKALPPALFRPLTQLRELSLSGNGLRSVRIELEGSQILDRLDLSQNPLCPEKKLGDALGAQWPPARRLQLEKANVLGLNSTHWTFGETKIAQRQNWAEMKKCHLAIPDTHWEALEQLRLGENAAFKLHQSALPRLTPLRHLDLSSAESVPEELFLVWTGHPEVQWRHICLRRAKIEPAIAPLYYEPYKSTNKNGNQRHNHWTMCPIRLEWLDISELGLEGTLRLDGCGQLKWLYADENALEAVRIGDSGPAELLLVSARGNRLRHWPEGLSRSAHSLTSVQLANNSISRLPPGLLEQYTQLNSLDLSQNALRHFRPILSGDDAKDVSHTRLIFLNLSRNQLRSVELPTTILSSLTVLDLSNNILTKFDSLYRLPALEHLHLSGNAGVRLPIKAEHSMLTRLDMANCSLTKMSDLSRLVALRELNLRANCLGEVPGHWLPPRGVNLLDVESNALRELGWDWRAEQLDALRELYAMENPWECACAFVPPLGRLFTQANRSTQCQRQDSQRWRRHSLHALLLHKVQGTDVQCLRAEDHWTIAHTAAHHAHSSPFNNDDSVQNPLALFVLPLVLIAGAFVGAALMARGARSLEGKWRLRGNSRNSLFAYQLVQPPTAEAI</sequence>
<dbReference type="Gene3D" id="3.80.10.10">
    <property type="entry name" value="Ribonuclease Inhibitor"/>
    <property type="match status" value="3"/>
</dbReference>
<dbReference type="InterPro" id="IPR001611">
    <property type="entry name" value="Leu-rich_rpt"/>
</dbReference>
<feature type="signal peptide" evidence="5">
    <location>
        <begin position="1"/>
        <end position="16"/>
    </location>
</feature>
<dbReference type="WBParaSite" id="GPLIN_000353000">
    <property type="protein sequence ID" value="GPLIN_000353000"/>
    <property type="gene ID" value="GPLIN_000353000"/>
</dbReference>
<dbReference type="SMART" id="SM00365">
    <property type="entry name" value="LRR_SD22"/>
    <property type="match status" value="4"/>
</dbReference>
<keyword evidence="4" id="KW-1133">Transmembrane helix</keyword>
<proteinExistence type="predicted"/>
<feature type="transmembrane region" description="Helical" evidence="4">
    <location>
        <begin position="688"/>
        <end position="709"/>
    </location>
</feature>
<keyword evidence="4" id="KW-0812">Transmembrane</keyword>
<evidence type="ECO:0000313" key="6">
    <source>
        <dbReference type="Proteomes" id="UP000050741"/>
    </source>
</evidence>
<evidence type="ECO:0000256" key="1">
    <source>
        <dbReference type="ARBA" id="ARBA00022614"/>
    </source>
</evidence>
<dbReference type="GO" id="GO:0031012">
    <property type="term" value="C:extracellular matrix"/>
    <property type="evidence" value="ECO:0007669"/>
    <property type="project" value="TreeGrafter"/>
</dbReference>
<dbReference type="PROSITE" id="PS51450">
    <property type="entry name" value="LRR"/>
    <property type="match status" value="1"/>
</dbReference>
<name>A0A183BSE4_GLOPA</name>
<keyword evidence="6" id="KW-1185">Reference proteome</keyword>
<dbReference type="SUPFAM" id="SSF52058">
    <property type="entry name" value="L domain-like"/>
    <property type="match status" value="2"/>
</dbReference>
<keyword evidence="1" id="KW-0433">Leucine-rich repeat</keyword>
<reference evidence="7" key="3">
    <citation type="submission" date="2016-06" db="UniProtKB">
        <authorList>
            <consortium name="WormBaseParasite"/>
        </authorList>
    </citation>
    <scope>IDENTIFICATION</scope>
</reference>
<dbReference type="GO" id="GO:0005615">
    <property type="term" value="C:extracellular space"/>
    <property type="evidence" value="ECO:0007669"/>
    <property type="project" value="TreeGrafter"/>
</dbReference>
<dbReference type="InterPro" id="IPR003591">
    <property type="entry name" value="Leu-rich_rpt_typical-subtyp"/>
</dbReference>
<keyword evidence="3" id="KW-0677">Repeat</keyword>
<dbReference type="InterPro" id="IPR050328">
    <property type="entry name" value="Dev_Immune_Receptor"/>
</dbReference>
<feature type="chain" id="PRO_5008146552" evidence="5">
    <location>
        <begin position="17"/>
        <end position="743"/>
    </location>
</feature>
<dbReference type="Proteomes" id="UP000050741">
    <property type="component" value="Unassembled WGS sequence"/>
</dbReference>
<keyword evidence="2 5" id="KW-0732">Signal</keyword>
<evidence type="ECO:0000256" key="3">
    <source>
        <dbReference type="ARBA" id="ARBA00022737"/>
    </source>
</evidence>
<organism evidence="6 7">
    <name type="scientific">Globodera pallida</name>
    <name type="common">Potato cyst nematode worm</name>
    <name type="synonym">Heterodera pallida</name>
    <dbReference type="NCBI Taxonomy" id="36090"/>
    <lineage>
        <taxon>Eukaryota</taxon>
        <taxon>Metazoa</taxon>
        <taxon>Ecdysozoa</taxon>
        <taxon>Nematoda</taxon>
        <taxon>Chromadorea</taxon>
        <taxon>Rhabditida</taxon>
        <taxon>Tylenchina</taxon>
        <taxon>Tylenchomorpha</taxon>
        <taxon>Tylenchoidea</taxon>
        <taxon>Heteroderidae</taxon>
        <taxon>Heteroderinae</taxon>
        <taxon>Globodera</taxon>
    </lineage>
</organism>
<evidence type="ECO:0000256" key="5">
    <source>
        <dbReference type="SAM" id="SignalP"/>
    </source>
</evidence>